<evidence type="ECO:0000259" key="6">
    <source>
        <dbReference type="PROSITE" id="PS50893"/>
    </source>
</evidence>
<dbReference type="InterPro" id="IPR003593">
    <property type="entry name" value="AAA+_ATPase"/>
</dbReference>
<dbReference type="FunCoup" id="Q7UMY3">
    <property type="interactions" value="261"/>
</dbReference>
<dbReference type="Pfam" id="PF00005">
    <property type="entry name" value="ABC_tran"/>
    <property type="match status" value="1"/>
</dbReference>
<dbReference type="PANTHER" id="PTHR43875:SF1">
    <property type="entry name" value="OSMOPROTECTIVE COMPOUNDS UPTAKE ATP-BINDING PROTEIN GGTA"/>
    <property type="match status" value="1"/>
</dbReference>
<dbReference type="Proteomes" id="UP000001025">
    <property type="component" value="Chromosome"/>
</dbReference>
<evidence type="ECO:0000256" key="1">
    <source>
        <dbReference type="ARBA" id="ARBA00022448"/>
    </source>
</evidence>
<dbReference type="InterPro" id="IPR047641">
    <property type="entry name" value="ABC_transpr_MalK/UgpC-like"/>
</dbReference>
<dbReference type="InParanoid" id="Q7UMY3"/>
<dbReference type="AlphaFoldDB" id="Q7UMY3"/>
<dbReference type="GO" id="GO:0015408">
    <property type="term" value="F:ABC-type ferric iron transporter activity"/>
    <property type="evidence" value="ECO:0007669"/>
    <property type="project" value="InterPro"/>
</dbReference>
<evidence type="ECO:0000256" key="3">
    <source>
        <dbReference type="ARBA" id="ARBA00022741"/>
    </source>
</evidence>
<dbReference type="SMART" id="SM00382">
    <property type="entry name" value="AAA"/>
    <property type="match status" value="1"/>
</dbReference>
<evidence type="ECO:0000256" key="4">
    <source>
        <dbReference type="ARBA" id="ARBA00022840"/>
    </source>
</evidence>
<dbReference type="InterPro" id="IPR017871">
    <property type="entry name" value="ABC_transporter-like_CS"/>
</dbReference>
<dbReference type="KEGG" id="rba:RB7903"/>
<keyword evidence="5" id="KW-0472">Membrane</keyword>
<dbReference type="STRING" id="243090.RB7903"/>
<keyword evidence="4" id="KW-0067">ATP-binding</keyword>
<dbReference type="PROSITE" id="PS50893">
    <property type="entry name" value="ABC_TRANSPORTER_2"/>
    <property type="match status" value="1"/>
</dbReference>
<proteinExistence type="predicted"/>
<dbReference type="GO" id="GO:0043190">
    <property type="term" value="C:ATP-binding cassette (ABC) transporter complex"/>
    <property type="evidence" value="ECO:0007669"/>
    <property type="project" value="InterPro"/>
</dbReference>
<dbReference type="OrthoDB" id="9790614at2"/>
<dbReference type="PATRIC" id="fig|243090.15.peg.3822"/>
<keyword evidence="1" id="KW-0813">Transport</keyword>
<sequence>MLGNQPLQCVPHKLHATSRRQLMSTHSLEINGLAIDRGSTRIVDDFDLALAPGEYCVVLGPSGCGKSTLLHCIAGLLDAACGSISIDGRDVTHVMARKRDVGLLFQHDTMYPHLTVEQTLQIACRANLNGRPSATETNQKIQSMLRTLNLDPAWLPRRPETLSGGQRRRVALAKTLIREPSVCLLDEPMAAIDRLAAENLMQHLADVSRQTDSTTFVHVTHDGDEAMRMADKIVVMSNGCILQTGTPREIYQSPNCTAVALALGSPSCNLLPMDEVLRSSPKLGEALQSPPGYSNNELALMIRPEAIELVEPDLNGQTVPTVTETGMWRFPVTLLEQRDLGGRHLLQLQRIGLEDSPLLSATTFQNSIPSETGTRWSCQIPVAQLRVVAESLQHSALGTSTTCGRTES</sequence>
<dbReference type="PROSITE" id="PS00211">
    <property type="entry name" value="ABC_TRANSPORTER_1"/>
    <property type="match status" value="1"/>
</dbReference>
<dbReference type="EnsemblBacteria" id="CAD75641">
    <property type="protein sequence ID" value="CAD75641"/>
    <property type="gene ID" value="RB7903"/>
</dbReference>
<name>Q7UMY3_RHOBA</name>
<evidence type="ECO:0000313" key="8">
    <source>
        <dbReference type="Proteomes" id="UP000001025"/>
    </source>
</evidence>
<dbReference type="CDD" id="cd03259">
    <property type="entry name" value="ABC_Carb_Solutes_like"/>
    <property type="match status" value="1"/>
</dbReference>
<reference evidence="7 8" key="1">
    <citation type="journal article" date="2003" name="Proc. Natl. Acad. Sci. U.S.A.">
        <title>Complete genome sequence of the marine planctomycete Pirellula sp. strain 1.</title>
        <authorList>
            <person name="Gloeckner F.O."/>
            <person name="Kube M."/>
            <person name="Bauer M."/>
            <person name="Teeling H."/>
            <person name="Lombardot T."/>
            <person name="Ludwig W."/>
            <person name="Gade D."/>
            <person name="Beck A."/>
            <person name="Borzym K."/>
            <person name="Heitmann K."/>
            <person name="Rabus R."/>
            <person name="Schlesner H."/>
            <person name="Amann R."/>
            <person name="Reinhardt R."/>
        </authorList>
    </citation>
    <scope>NUCLEOTIDE SEQUENCE [LARGE SCALE GENOMIC DNA]</scope>
    <source>
        <strain evidence="8">DSM 10527 / NCIMB 13988 / SH1</strain>
    </source>
</reference>
<protein>
    <recommendedName>
        <fullName evidence="6">ABC transporter domain-containing protein</fullName>
    </recommendedName>
</protein>
<accession>Q7UMY3</accession>
<dbReference type="PANTHER" id="PTHR43875">
    <property type="entry name" value="MALTODEXTRIN IMPORT ATP-BINDING PROTEIN MSMX"/>
    <property type="match status" value="1"/>
</dbReference>
<evidence type="ECO:0000313" key="7">
    <source>
        <dbReference type="EMBL" id="CAD75641.1"/>
    </source>
</evidence>
<gene>
    <name evidence="7" type="ordered locus">RB7903</name>
</gene>
<organism evidence="7 8">
    <name type="scientific">Rhodopirellula baltica (strain DSM 10527 / NCIMB 13988 / SH1)</name>
    <dbReference type="NCBI Taxonomy" id="243090"/>
    <lineage>
        <taxon>Bacteria</taxon>
        <taxon>Pseudomonadati</taxon>
        <taxon>Planctomycetota</taxon>
        <taxon>Planctomycetia</taxon>
        <taxon>Pirellulales</taxon>
        <taxon>Pirellulaceae</taxon>
        <taxon>Rhodopirellula</taxon>
    </lineage>
</organism>
<dbReference type="Gene3D" id="3.40.50.300">
    <property type="entry name" value="P-loop containing nucleotide triphosphate hydrolases"/>
    <property type="match status" value="1"/>
</dbReference>
<dbReference type="HOGENOM" id="CLU_000604_1_1_0"/>
<dbReference type="InterPro" id="IPR027417">
    <property type="entry name" value="P-loop_NTPase"/>
</dbReference>
<dbReference type="GO" id="GO:1902358">
    <property type="term" value="P:sulfate transmembrane transport"/>
    <property type="evidence" value="ECO:0000318"/>
    <property type="project" value="GO_Central"/>
</dbReference>
<evidence type="ECO:0000256" key="5">
    <source>
        <dbReference type="ARBA" id="ARBA00023136"/>
    </source>
</evidence>
<keyword evidence="8" id="KW-1185">Reference proteome</keyword>
<dbReference type="InterPro" id="IPR003439">
    <property type="entry name" value="ABC_transporter-like_ATP-bd"/>
</dbReference>
<dbReference type="GO" id="GO:0005524">
    <property type="term" value="F:ATP binding"/>
    <property type="evidence" value="ECO:0007669"/>
    <property type="project" value="UniProtKB-KW"/>
</dbReference>
<dbReference type="InterPro" id="IPR015853">
    <property type="entry name" value="ABC_transpr_FbpC"/>
</dbReference>
<keyword evidence="2" id="KW-1003">Cell membrane</keyword>
<dbReference type="EMBL" id="BX294146">
    <property type="protein sequence ID" value="CAD75641.1"/>
    <property type="molecule type" value="Genomic_DNA"/>
</dbReference>
<dbReference type="GO" id="GO:0016887">
    <property type="term" value="F:ATP hydrolysis activity"/>
    <property type="evidence" value="ECO:0007669"/>
    <property type="project" value="InterPro"/>
</dbReference>
<evidence type="ECO:0000256" key="2">
    <source>
        <dbReference type="ARBA" id="ARBA00022475"/>
    </source>
</evidence>
<keyword evidence="3" id="KW-0547">Nucleotide-binding</keyword>
<dbReference type="eggNOG" id="COG3842">
    <property type="taxonomic scope" value="Bacteria"/>
</dbReference>
<dbReference type="FunFam" id="3.40.50.300:FF:005162">
    <property type="entry name" value="Sugar ABC transporter, ATP-binding protein"/>
    <property type="match status" value="1"/>
</dbReference>
<feature type="domain" description="ABC transporter" evidence="6">
    <location>
        <begin position="28"/>
        <end position="263"/>
    </location>
</feature>
<dbReference type="SUPFAM" id="SSF52540">
    <property type="entry name" value="P-loop containing nucleoside triphosphate hydrolases"/>
    <property type="match status" value="1"/>
</dbReference>